<comment type="caution">
    <text evidence="1">The sequence shown here is derived from an EMBL/GenBank/DDBJ whole genome shotgun (WGS) entry which is preliminary data.</text>
</comment>
<accession>A0A0L0BR50</accession>
<dbReference type="AlphaFoldDB" id="A0A0L0BR50"/>
<keyword evidence="2" id="KW-1185">Reference proteome</keyword>
<reference evidence="1 2" key="1">
    <citation type="journal article" date="2015" name="Nat. Commun.">
        <title>Lucilia cuprina genome unlocks parasitic fly biology to underpin future interventions.</title>
        <authorList>
            <person name="Anstead C.A."/>
            <person name="Korhonen P.K."/>
            <person name="Young N.D."/>
            <person name="Hall R.S."/>
            <person name="Jex A.R."/>
            <person name="Murali S.C."/>
            <person name="Hughes D.S."/>
            <person name="Lee S.F."/>
            <person name="Perry T."/>
            <person name="Stroehlein A.J."/>
            <person name="Ansell B.R."/>
            <person name="Breugelmans B."/>
            <person name="Hofmann A."/>
            <person name="Qu J."/>
            <person name="Dugan S."/>
            <person name="Lee S.L."/>
            <person name="Chao H."/>
            <person name="Dinh H."/>
            <person name="Han Y."/>
            <person name="Doddapaneni H.V."/>
            <person name="Worley K.C."/>
            <person name="Muzny D.M."/>
            <person name="Ioannidis P."/>
            <person name="Waterhouse R.M."/>
            <person name="Zdobnov E.M."/>
            <person name="James P.J."/>
            <person name="Bagnall N.H."/>
            <person name="Kotze A.C."/>
            <person name="Gibbs R.A."/>
            <person name="Richards S."/>
            <person name="Batterham P."/>
            <person name="Gasser R.B."/>
        </authorList>
    </citation>
    <scope>NUCLEOTIDE SEQUENCE [LARGE SCALE GENOMIC DNA]</scope>
    <source>
        <strain evidence="1 2">LS</strain>
        <tissue evidence="1">Full body</tissue>
    </source>
</reference>
<protein>
    <submittedName>
        <fullName evidence="1">Uncharacterized protein</fullName>
    </submittedName>
</protein>
<dbReference type="EMBL" id="JRES01001480">
    <property type="protein sequence ID" value="KNC22555.1"/>
    <property type="molecule type" value="Genomic_DNA"/>
</dbReference>
<evidence type="ECO:0000313" key="2">
    <source>
        <dbReference type="Proteomes" id="UP000037069"/>
    </source>
</evidence>
<proteinExistence type="predicted"/>
<organism evidence="1 2">
    <name type="scientific">Lucilia cuprina</name>
    <name type="common">Green bottle fly</name>
    <name type="synonym">Australian sheep blowfly</name>
    <dbReference type="NCBI Taxonomy" id="7375"/>
    <lineage>
        <taxon>Eukaryota</taxon>
        <taxon>Metazoa</taxon>
        <taxon>Ecdysozoa</taxon>
        <taxon>Arthropoda</taxon>
        <taxon>Hexapoda</taxon>
        <taxon>Insecta</taxon>
        <taxon>Pterygota</taxon>
        <taxon>Neoptera</taxon>
        <taxon>Endopterygota</taxon>
        <taxon>Diptera</taxon>
        <taxon>Brachycera</taxon>
        <taxon>Muscomorpha</taxon>
        <taxon>Oestroidea</taxon>
        <taxon>Calliphoridae</taxon>
        <taxon>Luciliinae</taxon>
        <taxon>Lucilia</taxon>
    </lineage>
</organism>
<name>A0A0L0BR50_LUCCU</name>
<dbReference type="Proteomes" id="UP000037069">
    <property type="component" value="Unassembled WGS sequence"/>
</dbReference>
<gene>
    <name evidence="1" type="ORF">FF38_00158</name>
</gene>
<sequence>MATTSPCWYQRLTRLVQSESKNYPDFQIIEQQLYKHIPRSKSYRIQECHDAVEAGYLKPFAG</sequence>
<evidence type="ECO:0000313" key="1">
    <source>
        <dbReference type="EMBL" id="KNC22555.1"/>
    </source>
</evidence>